<keyword evidence="9" id="KW-0963">Cytoplasm</keyword>
<dbReference type="InterPro" id="IPR008271">
    <property type="entry name" value="Ser/Thr_kinase_AS"/>
</dbReference>
<dbReference type="InterPro" id="IPR017441">
    <property type="entry name" value="Protein_kinase_ATP_BS"/>
</dbReference>
<dbReference type="AlphaFoldDB" id="A0A518AMJ5"/>
<evidence type="ECO:0000256" key="2">
    <source>
        <dbReference type="ARBA" id="ARBA00004647"/>
    </source>
</evidence>
<organism evidence="14 15">
    <name type="scientific">Aeoliella mucimassa</name>
    <dbReference type="NCBI Taxonomy" id="2527972"/>
    <lineage>
        <taxon>Bacteria</taxon>
        <taxon>Pseudomonadati</taxon>
        <taxon>Planctomycetota</taxon>
        <taxon>Planctomycetia</taxon>
        <taxon>Pirellulales</taxon>
        <taxon>Lacipirellulaceae</taxon>
        <taxon>Aeoliella</taxon>
    </lineage>
</organism>
<dbReference type="GO" id="GO:0000922">
    <property type="term" value="C:spindle pole"/>
    <property type="evidence" value="ECO:0007669"/>
    <property type="project" value="UniProtKB-SubCell"/>
</dbReference>
<protein>
    <submittedName>
        <fullName evidence="14">Serine/threonine-protein kinase PrkC</fullName>
        <ecNumber evidence="14">2.7.11.1</ecNumber>
    </submittedName>
</protein>
<dbReference type="Proteomes" id="UP000315750">
    <property type="component" value="Chromosome"/>
</dbReference>
<evidence type="ECO:0000313" key="15">
    <source>
        <dbReference type="Proteomes" id="UP000315750"/>
    </source>
</evidence>
<dbReference type="Gene3D" id="1.25.40.10">
    <property type="entry name" value="Tetratricopeptide repeat domain"/>
    <property type="match status" value="1"/>
</dbReference>
<dbReference type="GO" id="GO:0005524">
    <property type="term" value="F:ATP binding"/>
    <property type="evidence" value="ECO:0007669"/>
    <property type="project" value="UniProtKB-UniRule"/>
</dbReference>
<evidence type="ECO:0000256" key="1">
    <source>
        <dbReference type="ARBA" id="ARBA00004300"/>
    </source>
</evidence>
<keyword evidence="12" id="KW-0472">Membrane</keyword>
<feature type="region of interest" description="Disordered" evidence="11">
    <location>
        <begin position="639"/>
        <end position="671"/>
    </location>
</feature>
<proteinExistence type="inferred from homology"/>
<dbReference type="PANTHER" id="PTHR43289">
    <property type="entry name" value="MITOGEN-ACTIVATED PROTEIN KINASE KINASE KINASE 20-RELATED"/>
    <property type="match status" value="1"/>
</dbReference>
<keyword evidence="12" id="KW-1133">Transmembrane helix</keyword>
<evidence type="ECO:0000256" key="3">
    <source>
        <dbReference type="ARBA" id="ARBA00010886"/>
    </source>
</evidence>
<evidence type="ECO:0000259" key="13">
    <source>
        <dbReference type="PROSITE" id="PS50011"/>
    </source>
</evidence>
<reference evidence="14 15" key="1">
    <citation type="submission" date="2019-02" db="EMBL/GenBank/DDBJ databases">
        <title>Deep-cultivation of Planctomycetes and their phenomic and genomic characterization uncovers novel biology.</title>
        <authorList>
            <person name="Wiegand S."/>
            <person name="Jogler M."/>
            <person name="Boedeker C."/>
            <person name="Pinto D."/>
            <person name="Vollmers J."/>
            <person name="Rivas-Marin E."/>
            <person name="Kohn T."/>
            <person name="Peeters S.H."/>
            <person name="Heuer A."/>
            <person name="Rast P."/>
            <person name="Oberbeckmann S."/>
            <person name="Bunk B."/>
            <person name="Jeske O."/>
            <person name="Meyerdierks A."/>
            <person name="Storesund J.E."/>
            <person name="Kallscheuer N."/>
            <person name="Luecker S."/>
            <person name="Lage O.M."/>
            <person name="Pohl T."/>
            <person name="Merkel B.J."/>
            <person name="Hornburger P."/>
            <person name="Mueller R.-W."/>
            <person name="Bruemmer F."/>
            <person name="Labrenz M."/>
            <person name="Spormann A.M."/>
            <person name="Op den Camp H."/>
            <person name="Overmann J."/>
            <person name="Amann R."/>
            <person name="Jetten M.S.M."/>
            <person name="Mascher T."/>
            <person name="Medema M.H."/>
            <person name="Devos D.P."/>
            <person name="Kaster A.-K."/>
            <person name="Ovreas L."/>
            <person name="Rohde M."/>
            <person name="Galperin M.Y."/>
            <person name="Jogler C."/>
        </authorList>
    </citation>
    <scope>NUCLEOTIDE SEQUENCE [LARGE SCALE GENOMIC DNA]</scope>
    <source>
        <strain evidence="14 15">Pan181</strain>
    </source>
</reference>
<feature type="compositionally biased region" description="Low complexity" evidence="11">
    <location>
        <begin position="223"/>
        <end position="234"/>
    </location>
</feature>
<dbReference type="EMBL" id="CP036278">
    <property type="protein sequence ID" value="QDU55926.1"/>
    <property type="molecule type" value="Genomic_DNA"/>
</dbReference>
<comment type="subcellular location">
    <subcellularLocation>
        <location evidence="1">Cytoplasm</location>
        <location evidence="1">Cytoskeleton</location>
        <location evidence="1">Microtubule organizing center</location>
        <location evidence="1">Centrosome</location>
    </subcellularLocation>
    <subcellularLocation>
        <location evidence="2">Cytoplasm</location>
        <location evidence="2">Cytoskeleton</location>
        <location evidence="2">Spindle pole</location>
    </subcellularLocation>
</comment>
<evidence type="ECO:0000256" key="7">
    <source>
        <dbReference type="ARBA" id="ARBA00022777"/>
    </source>
</evidence>
<name>A0A518AMJ5_9BACT</name>
<keyword evidence="8 10" id="KW-0067">ATP-binding</keyword>
<feature type="transmembrane region" description="Helical" evidence="12">
    <location>
        <begin position="431"/>
        <end position="455"/>
    </location>
</feature>
<dbReference type="KEGG" id="amuc:Pan181_21280"/>
<dbReference type="PROSITE" id="PS50011">
    <property type="entry name" value="PROTEIN_KINASE_DOM"/>
    <property type="match status" value="1"/>
</dbReference>
<dbReference type="SUPFAM" id="SSF56112">
    <property type="entry name" value="Protein kinase-like (PK-like)"/>
    <property type="match status" value="1"/>
</dbReference>
<dbReference type="PROSITE" id="PS00107">
    <property type="entry name" value="PROTEIN_KINASE_ATP"/>
    <property type="match status" value="1"/>
</dbReference>
<feature type="region of interest" description="Disordered" evidence="11">
    <location>
        <begin position="214"/>
        <end position="234"/>
    </location>
</feature>
<keyword evidence="12" id="KW-0812">Transmembrane</keyword>
<feature type="binding site" evidence="10">
    <location>
        <position position="107"/>
    </location>
    <ligand>
        <name>ATP</name>
        <dbReference type="ChEBI" id="CHEBI:30616"/>
    </ligand>
</feature>
<accession>A0A518AMJ5</accession>
<keyword evidence="7 14" id="KW-0418">Kinase</keyword>
<dbReference type="InterPro" id="IPR011009">
    <property type="entry name" value="Kinase-like_dom_sf"/>
</dbReference>
<evidence type="ECO:0000256" key="5">
    <source>
        <dbReference type="ARBA" id="ARBA00022679"/>
    </source>
</evidence>
<keyword evidence="6 10" id="KW-0547">Nucleotide-binding</keyword>
<dbReference type="Pfam" id="PF07714">
    <property type="entry name" value="PK_Tyr_Ser-Thr"/>
    <property type="match status" value="1"/>
</dbReference>
<keyword evidence="4" id="KW-0723">Serine/threonine-protein kinase</keyword>
<dbReference type="RefSeq" id="WP_145246710.1">
    <property type="nucleotide sequence ID" value="NZ_CP036278.1"/>
</dbReference>
<dbReference type="InterPro" id="IPR011990">
    <property type="entry name" value="TPR-like_helical_dom_sf"/>
</dbReference>
<dbReference type="GO" id="GO:0005813">
    <property type="term" value="C:centrosome"/>
    <property type="evidence" value="ECO:0007669"/>
    <property type="project" value="UniProtKB-SubCell"/>
</dbReference>
<comment type="similarity">
    <text evidence="3">Belongs to the protein kinase superfamily. NEK Ser/Thr protein kinase family. NIMA subfamily.</text>
</comment>
<dbReference type="InterPro" id="IPR001245">
    <property type="entry name" value="Ser-Thr/Tyr_kinase_cat_dom"/>
</dbReference>
<dbReference type="OrthoDB" id="6111975at2"/>
<evidence type="ECO:0000256" key="4">
    <source>
        <dbReference type="ARBA" id="ARBA00022527"/>
    </source>
</evidence>
<evidence type="ECO:0000313" key="14">
    <source>
        <dbReference type="EMBL" id="QDU55926.1"/>
    </source>
</evidence>
<evidence type="ECO:0000256" key="10">
    <source>
        <dbReference type="PROSITE-ProRule" id="PRU10141"/>
    </source>
</evidence>
<feature type="compositionally biased region" description="Basic residues" evidence="11">
    <location>
        <begin position="661"/>
        <end position="671"/>
    </location>
</feature>
<keyword evidence="9" id="KW-0206">Cytoskeleton</keyword>
<evidence type="ECO:0000256" key="12">
    <source>
        <dbReference type="SAM" id="Phobius"/>
    </source>
</evidence>
<evidence type="ECO:0000256" key="8">
    <source>
        <dbReference type="ARBA" id="ARBA00022840"/>
    </source>
</evidence>
<keyword evidence="15" id="KW-1185">Reference proteome</keyword>
<evidence type="ECO:0000256" key="9">
    <source>
        <dbReference type="ARBA" id="ARBA00023212"/>
    </source>
</evidence>
<evidence type="ECO:0000256" key="11">
    <source>
        <dbReference type="SAM" id="MobiDB-lite"/>
    </source>
</evidence>
<dbReference type="Gene3D" id="1.10.510.10">
    <property type="entry name" value="Transferase(Phosphotransferase) domain 1"/>
    <property type="match status" value="1"/>
</dbReference>
<dbReference type="InterPro" id="IPR000719">
    <property type="entry name" value="Prot_kinase_dom"/>
</dbReference>
<sequence>MSDHSDAEREPIELLAEEFVDRIRRGEQPTVEEYASRSPDLAEEILDLFPAIAAIEESKVPSEGYIKLAPPPECLDDFQLLREIGRGGMGIVYEAYQKSLGRRVALKLLPKLALYNTSHLQRFRREARTAAKLHHTNIVPVFGVGHQDEYHYFVMQFIEGAGLDRVLKRLEQSMSVNDKINVSEIVQSIAASQETIADRAMLTTFLDIEPEDDLREARDSEEQSSASLSGSVQLTPGASPRNYWESVAVLGVQVAEALAYAHQQGVLHRDIKPANLLVDTQGKVWVADFGLSKALENEQLSASDEMMGTPAYMAPEQLRGETDHRSDIYSLGLTLYELATLQSPFPAANRAELLHRIATEQPARPRQVRPSIPTDLETIILTAIAPEPASRYQSADDLAGDLQRYLENRPIVARRTSALKRLWLWHRRNPTVAALSGAAIALLVLVAVTAMIGYAHTASALAGERKQRERAETANELAVEALDRIYSQLSPDPAMAARLPQDRTPVSPATAAMLEEMLTFYDRLAEQEDGQVTYGEQIALANRHIGDIRHHLGQLEQAKSAYLKALEQYRVLDEVADARVHLFDQAIVLVEYGIVIDRLREPAEARESWKEAKKLLSQLQETSNLSSEMHVLEVRVKDLLEGRKDSRPPMHRGDGMDRPRQPRRPVGPRRG</sequence>
<dbReference type="EC" id="2.7.11.1" evidence="14"/>
<feature type="domain" description="Protein kinase" evidence="13">
    <location>
        <begin position="78"/>
        <end position="406"/>
    </location>
</feature>
<gene>
    <name evidence="14" type="primary">prkC_2</name>
    <name evidence="14" type="ORF">Pan181_21280</name>
</gene>
<evidence type="ECO:0000256" key="6">
    <source>
        <dbReference type="ARBA" id="ARBA00022741"/>
    </source>
</evidence>
<dbReference type="Gene3D" id="3.30.200.20">
    <property type="entry name" value="Phosphorylase Kinase, domain 1"/>
    <property type="match status" value="1"/>
</dbReference>
<feature type="compositionally biased region" description="Basic and acidic residues" evidence="11">
    <location>
        <begin position="639"/>
        <end position="660"/>
    </location>
</feature>
<dbReference type="SMART" id="SM00220">
    <property type="entry name" value="S_TKc"/>
    <property type="match status" value="1"/>
</dbReference>
<dbReference type="GO" id="GO:0004674">
    <property type="term" value="F:protein serine/threonine kinase activity"/>
    <property type="evidence" value="ECO:0007669"/>
    <property type="project" value="UniProtKB-KW"/>
</dbReference>
<dbReference type="PROSITE" id="PS00108">
    <property type="entry name" value="PROTEIN_KINASE_ST"/>
    <property type="match status" value="1"/>
</dbReference>
<dbReference type="CDD" id="cd14014">
    <property type="entry name" value="STKc_PknB_like"/>
    <property type="match status" value="1"/>
</dbReference>
<keyword evidence="5 14" id="KW-0808">Transferase</keyword>
<dbReference type="PANTHER" id="PTHR43289:SF34">
    <property type="entry name" value="SERINE_THREONINE-PROTEIN KINASE YBDM-RELATED"/>
    <property type="match status" value="1"/>
</dbReference>